<keyword evidence="1" id="KW-0812">Transmembrane</keyword>
<dbReference type="PANTHER" id="PTHR35867">
    <property type="entry name" value="PROTEIN RSEC"/>
    <property type="match status" value="1"/>
</dbReference>
<dbReference type="InterPro" id="IPR007359">
    <property type="entry name" value="SigmaE_reg_RseC_MucC"/>
</dbReference>
<dbReference type="InterPro" id="IPR026268">
    <property type="entry name" value="RseC"/>
</dbReference>
<organism evidence="2">
    <name type="scientific">Candidatus Thiothrix putei</name>
    <dbReference type="NCBI Taxonomy" id="3080811"/>
    <lineage>
        <taxon>Bacteria</taxon>
        <taxon>Pseudomonadati</taxon>
        <taxon>Pseudomonadota</taxon>
        <taxon>Gammaproteobacteria</taxon>
        <taxon>Thiotrichales</taxon>
        <taxon>Thiotrichaceae</taxon>
        <taxon>Thiothrix</taxon>
    </lineage>
</organism>
<name>A0AA95KQ64_9GAMM</name>
<feature type="transmembrane region" description="Helical" evidence="1">
    <location>
        <begin position="76"/>
        <end position="99"/>
    </location>
</feature>
<reference evidence="2" key="1">
    <citation type="journal article" date="2023" name="Int. J. Mol. Sci.">
        <title>Metagenomics Revealed a New Genus 'Candidatus Thiocaldithrix dubininis' gen. nov., sp. nov. and a New Species 'Candidatus Thiothrix putei' sp. nov. in the Family Thiotrichaceae, Some Members of Which Have Traits of Both Na+- and H+-Motive Energetics.</title>
        <authorList>
            <person name="Ravin N.V."/>
            <person name="Muntyan M.S."/>
            <person name="Smolyakov D.D."/>
            <person name="Rudenko T.S."/>
            <person name="Beletsky A.V."/>
            <person name="Mardanov A.V."/>
            <person name="Grabovich M.Y."/>
        </authorList>
    </citation>
    <scope>NUCLEOTIDE SEQUENCE</scope>
    <source>
        <strain evidence="2">GKL-02</strain>
    </source>
</reference>
<dbReference type="AlphaFoldDB" id="A0AA95KQ64"/>
<dbReference type="Proteomes" id="UP001301326">
    <property type="component" value="Chromosome"/>
</dbReference>
<dbReference type="KEGG" id="tput:QJT81_10335"/>
<accession>A0AA95KQ64</accession>
<dbReference type="EMBL" id="CP124756">
    <property type="protein sequence ID" value="WGZ96330.1"/>
    <property type="molecule type" value="Genomic_DNA"/>
</dbReference>
<reference evidence="2" key="2">
    <citation type="submission" date="2023-04" db="EMBL/GenBank/DDBJ databases">
        <authorList>
            <person name="Beletskiy A.V."/>
            <person name="Mardanov A.V."/>
            <person name="Ravin N.V."/>
        </authorList>
    </citation>
    <scope>NUCLEOTIDE SEQUENCE</scope>
    <source>
        <strain evidence="2">GKL-02</strain>
    </source>
</reference>
<keyword evidence="1" id="KW-1133">Transmembrane helix</keyword>
<dbReference type="PANTHER" id="PTHR35867:SF1">
    <property type="entry name" value="PROTEIN RSEC"/>
    <property type="match status" value="1"/>
</dbReference>
<feature type="transmembrane region" description="Helical" evidence="1">
    <location>
        <begin position="111"/>
        <end position="132"/>
    </location>
</feature>
<evidence type="ECO:0000256" key="1">
    <source>
        <dbReference type="SAM" id="Phobius"/>
    </source>
</evidence>
<protein>
    <submittedName>
        <fullName evidence="2">SoxR reducing system RseC family protein</fullName>
    </submittedName>
</protein>
<keyword evidence="1" id="KW-0472">Membrane</keyword>
<evidence type="ECO:0000313" key="2">
    <source>
        <dbReference type="EMBL" id="WGZ96330.1"/>
    </source>
</evidence>
<dbReference type="PIRSF" id="PIRSF004923">
    <property type="entry name" value="RseC"/>
    <property type="match status" value="1"/>
</dbReference>
<proteinExistence type="predicted"/>
<gene>
    <name evidence="2" type="ORF">QJT81_10335</name>
</gene>
<sequence length="161" mass="17180">MIEQTAVVVSVESGYAWILPQQKAGGCSGCATKTSCGSSSSPFDFLRKEPQKMRVLNPSYARPGDTVVVGMQGDALVVYSLLSYLLPLLSLIVVAMLGRELLAMVGITNEWATVFSGLIGLFGGFQVANLVASRSFKSSDFQPVILRVVGQPAFSELTRIA</sequence>
<dbReference type="Pfam" id="PF04246">
    <property type="entry name" value="RseC_MucC"/>
    <property type="match status" value="1"/>
</dbReference>